<dbReference type="PANTHER" id="PTHR42648:SF21">
    <property type="entry name" value="CYSTEINE-RICH RLK (RECEPTOR-LIKE PROTEIN KINASE) 8"/>
    <property type="match status" value="1"/>
</dbReference>
<dbReference type="HOGENOM" id="CLU_085149_2_0_1"/>
<evidence type="ECO:0000313" key="2">
    <source>
        <dbReference type="EnsemblPlants" id="Bo9g103600.1"/>
    </source>
</evidence>
<protein>
    <recommendedName>
        <fullName evidence="1">Retroviral polymerase SH3-like domain-containing protein</fullName>
    </recommendedName>
</protein>
<dbReference type="eggNOG" id="KOG0017">
    <property type="taxonomic scope" value="Eukaryota"/>
</dbReference>
<feature type="domain" description="Retroviral polymerase SH3-like" evidence="1">
    <location>
        <begin position="59"/>
        <end position="96"/>
    </location>
</feature>
<dbReference type="PANTHER" id="PTHR42648">
    <property type="entry name" value="TRANSPOSASE, PUTATIVE-RELATED"/>
    <property type="match status" value="1"/>
</dbReference>
<dbReference type="InterPro" id="IPR039537">
    <property type="entry name" value="Retrotran_Ty1/copia-like"/>
</dbReference>
<dbReference type="OMA" id="SINTACY"/>
<keyword evidence="3" id="KW-1185">Reference proteome</keyword>
<dbReference type="AlphaFoldDB" id="A0A0D3EA67"/>
<dbReference type="EnsemblPlants" id="Bo9g103600.1">
    <property type="protein sequence ID" value="Bo9g103600.1"/>
    <property type="gene ID" value="Bo9g103600"/>
</dbReference>
<accession>A0A0D3EA67</accession>
<reference evidence="2 3" key="1">
    <citation type="journal article" date="2014" name="Genome Biol.">
        <title>Transcriptome and methylome profiling reveals relics of genome dominance in the mesopolyploid Brassica oleracea.</title>
        <authorList>
            <person name="Parkin I.A."/>
            <person name="Koh C."/>
            <person name="Tang H."/>
            <person name="Robinson S.J."/>
            <person name="Kagale S."/>
            <person name="Clarke W.E."/>
            <person name="Town C.D."/>
            <person name="Nixon J."/>
            <person name="Krishnakumar V."/>
            <person name="Bidwell S.L."/>
            <person name="Denoeud F."/>
            <person name="Belcram H."/>
            <person name="Links M.G."/>
            <person name="Just J."/>
            <person name="Clarke C."/>
            <person name="Bender T."/>
            <person name="Huebert T."/>
            <person name="Mason A.S."/>
            <person name="Pires J.C."/>
            <person name="Barker G."/>
            <person name="Moore J."/>
            <person name="Walley P.G."/>
            <person name="Manoli S."/>
            <person name="Batley J."/>
            <person name="Edwards D."/>
            <person name="Nelson M.N."/>
            <person name="Wang X."/>
            <person name="Paterson A.H."/>
            <person name="King G."/>
            <person name="Bancroft I."/>
            <person name="Chalhoub B."/>
            <person name="Sharpe A.G."/>
        </authorList>
    </citation>
    <scope>NUCLEOTIDE SEQUENCE</scope>
    <source>
        <strain evidence="2 3">cv. TO1000</strain>
    </source>
</reference>
<organism evidence="2 3">
    <name type="scientific">Brassica oleracea var. oleracea</name>
    <dbReference type="NCBI Taxonomy" id="109376"/>
    <lineage>
        <taxon>Eukaryota</taxon>
        <taxon>Viridiplantae</taxon>
        <taxon>Streptophyta</taxon>
        <taxon>Embryophyta</taxon>
        <taxon>Tracheophyta</taxon>
        <taxon>Spermatophyta</taxon>
        <taxon>Magnoliopsida</taxon>
        <taxon>eudicotyledons</taxon>
        <taxon>Gunneridae</taxon>
        <taxon>Pentapetalae</taxon>
        <taxon>rosids</taxon>
        <taxon>malvids</taxon>
        <taxon>Brassicales</taxon>
        <taxon>Brassicaceae</taxon>
        <taxon>Brassiceae</taxon>
        <taxon>Brassica</taxon>
    </lineage>
</organism>
<proteinExistence type="predicted"/>
<dbReference type="InterPro" id="IPR057670">
    <property type="entry name" value="SH3_retrovirus"/>
</dbReference>
<dbReference type="Pfam" id="PF25597">
    <property type="entry name" value="SH3_retrovirus"/>
    <property type="match status" value="1"/>
</dbReference>
<evidence type="ECO:0000259" key="1">
    <source>
        <dbReference type="Pfam" id="PF25597"/>
    </source>
</evidence>
<reference evidence="2" key="2">
    <citation type="submission" date="2015-03" db="UniProtKB">
        <authorList>
            <consortium name="EnsemblPlants"/>
        </authorList>
    </citation>
    <scope>IDENTIFICATION</scope>
</reference>
<sequence length="96" mass="10806">MARAMLCGNSVPSGVWTESINTACYVINRVYVKPKTKTTPYDIFKGKTPNLSHMHVFGCLCYILNDKEHLGKFEARSDIGMFLGYSVNSSAYRVFN</sequence>
<dbReference type="SUPFAM" id="SSF53098">
    <property type="entry name" value="Ribonuclease H-like"/>
    <property type="match status" value="1"/>
</dbReference>
<name>A0A0D3EA67_BRAOL</name>
<dbReference type="InterPro" id="IPR012337">
    <property type="entry name" value="RNaseH-like_sf"/>
</dbReference>
<dbReference type="Gramene" id="Bo9g103600.1">
    <property type="protein sequence ID" value="Bo9g103600.1"/>
    <property type="gene ID" value="Bo9g103600"/>
</dbReference>
<dbReference type="STRING" id="109376.A0A0D3EA67"/>
<evidence type="ECO:0000313" key="3">
    <source>
        <dbReference type="Proteomes" id="UP000032141"/>
    </source>
</evidence>
<dbReference type="Proteomes" id="UP000032141">
    <property type="component" value="Chromosome C9"/>
</dbReference>